<evidence type="ECO:0000256" key="8">
    <source>
        <dbReference type="ARBA" id="ARBA00023065"/>
    </source>
</evidence>
<feature type="compositionally biased region" description="Low complexity" evidence="10">
    <location>
        <begin position="472"/>
        <end position="484"/>
    </location>
</feature>
<feature type="transmembrane region" description="Helical" evidence="11">
    <location>
        <begin position="191"/>
        <end position="212"/>
    </location>
</feature>
<feature type="non-terminal residue" evidence="12">
    <location>
        <position position="1"/>
    </location>
</feature>
<organism evidence="12 13">
    <name type="scientific">Prorocentrum cordatum</name>
    <dbReference type="NCBI Taxonomy" id="2364126"/>
    <lineage>
        <taxon>Eukaryota</taxon>
        <taxon>Sar</taxon>
        <taxon>Alveolata</taxon>
        <taxon>Dinophyceae</taxon>
        <taxon>Prorocentrales</taxon>
        <taxon>Prorocentraceae</taxon>
        <taxon>Prorocentrum</taxon>
    </lineage>
</organism>
<feature type="compositionally biased region" description="Pro residues" evidence="10">
    <location>
        <begin position="457"/>
        <end position="471"/>
    </location>
</feature>
<keyword evidence="8" id="KW-0406">Ion transport</keyword>
<feature type="transmembrane region" description="Helical" evidence="11">
    <location>
        <begin position="233"/>
        <end position="255"/>
    </location>
</feature>
<feature type="transmembrane region" description="Helical" evidence="11">
    <location>
        <begin position="152"/>
        <end position="171"/>
    </location>
</feature>
<keyword evidence="5" id="KW-0460">Magnesium</keyword>
<protein>
    <recommendedName>
        <fullName evidence="2">H(+)-exporting diphosphatase</fullName>
        <ecNumber evidence="2">7.1.3.1</ecNumber>
    </recommendedName>
</protein>
<keyword evidence="9 11" id="KW-0472">Membrane</keyword>
<feature type="transmembrane region" description="Helical" evidence="11">
    <location>
        <begin position="261"/>
        <end position="280"/>
    </location>
</feature>
<proteinExistence type="predicted"/>
<evidence type="ECO:0000256" key="9">
    <source>
        <dbReference type="ARBA" id="ARBA00023136"/>
    </source>
</evidence>
<evidence type="ECO:0000256" key="7">
    <source>
        <dbReference type="ARBA" id="ARBA00022989"/>
    </source>
</evidence>
<dbReference type="Pfam" id="PF03030">
    <property type="entry name" value="H_PPase"/>
    <property type="match status" value="1"/>
</dbReference>
<evidence type="ECO:0000256" key="1">
    <source>
        <dbReference type="ARBA" id="ARBA00004127"/>
    </source>
</evidence>
<gene>
    <name evidence="12" type="ORF">PCOR1329_LOCUS71924</name>
</gene>
<dbReference type="EMBL" id="CAUYUJ010019579">
    <property type="protein sequence ID" value="CAK0892198.1"/>
    <property type="molecule type" value="Genomic_DNA"/>
</dbReference>
<evidence type="ECO:0000256" key="3">
    <source>
        <dbReference type="ARBA" id="ARBA00022448"/>
    </source>
</evidence>
<dbReference type="PANTHER" id="PTHR31998">
    <property type="entry name" value="K(+)-INSENSITIVE PYROPHOSPHATE-ENERGIZED PROTON PUMP"/>
    <property type="match status" value="1"/>
</dbReference>
<name>A0ABN9X368_9DINO</name>
<evidence type="ECO:0000256" key="2">
    <source>
        <dbReference type="ARBA" id="ARBA00013242"/>
    </source>
</evidence>
<comment type="subcellular location">
    <subcellularLocation>
        <location evidence="1">Endomembrane system</location>
        <topology evidence="1">Multi-pass membrane protein</topology>
    </subcellularLocation>
</comment>
<keyword evidence="7 11" id="KW-1133">Transmembrane helix</keyword>
<feature type="transmembrane region" description="Helical" evidence="11">
    <location>
        <begin position="113"/>
        <end position="140"/>
    </location>
</feature>
<evidence type="ECO:0000313" key="13">
    <source>
        <dbReference type="Proteomes" id="UP001189429"/>
    </source>
</evidence>
<keyword evidence="13" id="KW-1185">Reference proteome</keyword>
<evidence type="ECO:0000313" key="12">
    <source>
        <dbReference type="EMBL" id="CAK0892198.1"/>
    </source>
</evidence>
<keyword evidence="3" id="KW-0813">Transport</keyword>
<sequence length="501" mass="51380">GGAGAEAAGGAAGRAGPMRREGVEVGAGGQVQLAAGPRLAGRSAAALLAAGWRDARGTGHDVHFHTLPEPAPAPTTDNEAKHPVRGGCDYLVARARPSSARSLLVAAGLTGDWGAMCFPLVISSSGIVTGWLSLGIVRLAMPITEACHVERALKAILLVAAILETPVILGLAKLLLPPTFALSADVREVKWWIATLPVLIGLWGGLVIGVVTEYFTSHSYAPVREIAESQKTSAATGIIFGLALGYMSCVIPTLVLAGTIVSSYILCGMYGVALAALGMLSTLTMGLTIDGFGPICDNAGGLAEMANLPAEVRERTDALDAAGNTTAAVGKGFAIGSAALVSLALFGAFCEQAPRGLGERPRPPLPPAFLPLVSSPPSSLPSPHVSSPPSSLLSPLSPSRFVSSLLSPLSLSLSLPLVSSPPSSSRPHALLLMSPPSLLRYRRPHVPPVHPSRAPHPRPPPAPAPFPPPGPLHLLPCRLRQQRGGEMGRGGEDGRSAQGGV</sequence>
<accession>A0ABN9X368</accession>
<reference evidence="12" key="1">
    <citation type="submission" date="2023-10" db="EMBL/GenBank/DDBJ databases">
        <authorList>
            <person name="Chen Y."/>
            <person name="Shah S."/>
            <person name="Dougan E. K."/>
            <person name="Thang M."/>
            <person name="Chan C."/>
        </authorList>
    </citation>
    <scope>NUCLEOTIDE SEQUENCE [LARGE SCALE GENOMIC DNA]</scope>
</reference>
<evidence type="ECO:0000256" key="10">
    <source>
        <dbReference type="SAM" id="MobiDB-lite"/>
    </source>
</evidence>
<evidence type="ECO:0000256" key="4">
    <source>
        <dbReference type="ARBA" id="ARBA00022692"/>
    </source>
</evidence>
<evidence type="ECO:0000256" key="5">
    <source>
        <dbReference type="ARBA" id="ARBA00022842"/>
    </source>
</evidence>
<dbReference type="EC" id="7.1.3.1" evidence="2"/>
<keyword evidence="4 11" id="KW-0812">Transmembrane</keyword>
<dbReference type="InterPro" id="IPR004131">
    <property type="entry name" value="PPase-energised_H-pump"/>
</dbReference>
<comment type="caution">
    <text evidence="12">The sequence shown here is derived from an EMBL/GenBank/DDBJ whole genome shotgun (WGS) entry which is preliminary data.</text>
</comment>
<dbReference type="Proteomes" id="UP001189429">
    <property type="component" value="Unassembled WGS sequence"/>
</dbReference>
<feature type="region of interest" description="Disordered" evidence="10">
    <location>
        <begin position="443"/>
        <end position="501"/>
    </location>
</feature>
<keyword evidence="6" id="KW-1278">Translocase</keyword>
<evidence type="ECO:0000256" key="11">
    <source>
        <dbReference type="SAM" id="Phobius"/>
    </source>
</evidence>
<evidence type="ECO:0000256" key="6">
    <source>
        <dbReference type="ARBA" id="ARBA00022967"/>
    </source>
</evidence>